<evidence type="ECO:0000256" key="3">
    <source>
        <dbReference type="ARBA" id="ARBA00044955"/>
    </source>
</evidence>
<proteinExistence type="inferred from homology"/>
<keyword evidence="7" id="KW-1185">Reference proteome</keyword>
<comment type="caution">
    <text evidence="6">The sequence shown here is derived from an EMBL/GenBank/DDBJ whole genome shotgun (WGS) entry which is preliminary data.</text>
</comment>
<dbReference type="SUPFAM" id="SSF54106">
    <property type="entry name" value="LysM domain"/>
    <property type="match status" value="1"/>
</dbReference>
<reference evidence="7" key="1">
    <citation type="submission" date="2024-06" db="EMBL/GenBank/DDBJ databases">
        <title>Draft Genome Sequences of Epichloe bromicola Strains Isolated from Elymus ciliaris.</title>
        <authorList>
            <consortium name="Epichloe bromicola genome sequencing consortium"/>
            <person name="Miura A."/>
            <person name="Imano S."/>
            <person name="Ashida A."/>
            <person name="Sato I."/>
            <person name="Chiba S."/>
            <person name="Tanaka A."/>
            <person name="Camagna M."/>
            <person name="Takemoto D."/>
        </authorList>
    </citation>
    <scope>NUCLEOTIDE SEQUENCE [LARGE SCALE GENOMIC DNA]</scope>
    <source>
        <strain evidence="7">DP</strain>
    </source>
</reference>
<dbReference type="InterPro" id="IPR018392">
    <property type="entry name" value="LysM"/>
</dbReference>
<accession>A0ABQ0CWN6</accession>
<evidence type="ECO:0000313" key="6">
    <source>
        <dbReference type="EMBL" id="GAB0137874.1"/>
    </source>
</evidence>
<evidence type="ECO:0000256" key="2">
    <source>
        <dbReference type="ARBA" id="ARBA00023026"/>
    </source>
</evidence>
<keyword evidence="2" id="KW-0843">Virulence</keyword>
<sequence length="280" mass="29929">MARLSFKLLALGAAAIRIPFVHSQVFLPNRDGQTRSIDAPGNLSARCKATFGQPVRCDSSLIAVALGGVEPSNDMLTCITDCLSSLVSLQNDQTAACRDESVVDGGNRYPATYTLDQLLFTHRYICRKDSSNQFCAPQVAEWACAVIKYPVTSPPAYELISNGATSGATLASPMPSSGACASHYTVEAGDDCNSVSRALGVSTAMLRYRNGIAADCSNFPKPGMDLCVPETCELYTLKANETCFDISQAHDAAFSATQLISWNPNINRDCSNLETMDGPD</sequence>
<dbReference type="Pfam" id="PF01476">
    <property type="entry name" value="LysM"/>
    <property type="match status" value="2"/>
</dbReference>
<feature type="signal peptide" evidence="4">
    <location>
        <begin position="1"/>
        <end position="23"/>
    </location>
</feature>
<feature type="chain" id="PRO_5046496843" description="LysM domain-containing protein" evidence="4">
    <location>
        <begin position="24"/>
        <end position="280"/>
    </location>
</feature>
<keyword evidence="4" id="KW-0732">Signal</keyword>
<dbReference type="InterPro" id="IPR036779">
    <property type="entry name" value="LysM_dom_sf"/>
</dbReference>
<dbReference type="InterPro" id="IPR052210">
    <property type="entry name" value="LysM1-like"/>
</dbReference>
<dbReference type="CDD" id="cd00118">
    <property type="entry name" value="LysM"/>
    <property type="match status" value="1"/>
</dbReference>
<comment type="similarity">
    <text evidence="3">Belongs to the secreted LysM effector family.</text>
</comment>
<evidence type="ECO:0000256" key="1">
    <source>
        <dbReference type="ARBA" id="ARBA00022669"/>
    </source>
</evidence>
<dbReference type="Proteomes" id="UP001562357">
    <property type="component" value="Unassembled WGS sequence"/>
</dbReference>
<dbReference type="PROSITE" id="PS51782">
    <property type="entry name" value="LYSM"/>
    <property type="match status" value="2"/>
</dbReference>
<feature type="domain" description="LysM" evidence="5">
    <location>
        <begin position="182"/>
        <end position="228"/>
    </location>
</feature>
<feature type="domain" description="LysM" evidence="5">
    <location>
        <begin position="233"/>
        <end position="280"/>
    </location>
</feature>
<evidence type="ECO:0000259" key="5">
    <source>
        <dbReference type="PROSITE" id="PS51782"/>
    </source>
</evidence>
<evidence type="ECO:0000313" key="7">
    <source>
        <dbReference type="Proteomes" id="UP001562357"/>
    </source>
</evidence>
<dbReference type="EMBL" id="BAAFGZ010000327">
    <property type="protein sequence ID" value="GAB0137874.1"/>
    <property type="molecule type" value="Genomic_DNA"/>
</dbReference>
<evidence type="ECO:0000256" key="4">
    <source>
        <dbReference type="SAM" id="SignalP"/>
    </source>
</evidence>
<name>A0ABQ0CWN6_9HYPO</name>
<keyword evidence="1" id="KW-0147">Chitin-binding</keyword>
<organism evidence="6 7">
    <name type="scientific">Epichloe bromicola</name>
    <dbReference type="NCBI Taxonomy" id="79588"/>
    <lineage>
        <taxon>Eukaryota</taxon>
        <taxon>Fungi</taxon>
        <taxon>Dikarya</taxon>
        <taxon>Ascomycota</taxon>
        <taxon>Pezizomycotina</taxon>
        <taxon>Sordariomycetes</taxon>
        <taxon>Hypocreomycetidae</taxon>
        <taxon>Hypocreales</taxon>
        <taxon>Clavicipitaceae</taxon>
        <taxon>Epichloe</taxon>
    </lineage>
</organism>
<gene>
    <name evidence="6" type="primary">g6127</name>
    <name evidence="6" type="ORF">EsDP_00006127</name>
</gene>
<dbReference type="PANTHER" id="PTHR34997">
    <property type="entry name" value="AM15"/>
    <property type="match status" value="1"/>
</dbReference>
<dbReference type="Gene3D" id="3.10.350.10">
    <property type="entry name" value="LysM domain"/>
    <property type="match status" value="2"/>
</dbReference>
<protein>
    <recommendedName>
        <fullName evidence="5">LysM domain-containing protein</fullName>
    </recommendedName>
</protein>
<dbReference type="PANTHER" id="PTHR34997:SF1">
    <property type="entry name" value="PEPTIDOGLYCAN-BINDING LYSIN DOMAIN"/>
    <property type="match status" value="1"/>
</dbReference>